<evidence type="ECO:0000313" key="8">
    <source>
        <dbReference type="Proteomes" id="UP000187526"/>
    </source>
</evidence>
<keyword evidence="1" id="KW-0597">Phosphoprotein</keyword>
<dbReference type="Proteomes" id="UP000187526">
    <property type="component" value="Unassembled WGS sequence"/>
</dbReference>
<dbReference type="PROSITE" id="PS50113">
    <property type="entry name" value="PAC"/>
    <property type="match status" value="1"/>
</dbReference>
<dbReference type="InterPro" id="IPR052155">
    <property type="entry name" value="Biofilm_reg_signaling"/>
</dbReference>
<feature type="modified residue" description="4-aspartylphosphate" evidence="1">
    <location>
        <position position="58"/>
    </location>
</feature>
<dbReference type="PANTHER" id="PTHR44757">
    <property type="entry name" value="DIGUANYLATE CYCLASE DGCP"/>
    <property type="match status" value="1"/>
</dbReference>
<dbReference type="InterPro" id="IPR001610">
    <property type="entry name" value="PAC"/>
</dbReference>
<evidence type="ECO:0000259" key="3">
    <source>
        <dbReference type="PROSITE" id="PS50112"/>
    </source>
</evidence>
<feature type="domain" description="PAC" evidence="4">
    <location>
        <begin position="330"/>
        <end position="382"/>
    </location>
</feature>
<protein>
    <submittedName>
        <fullName evidence="7">Two-component system response regulator</fullName>
    </submittedName>
</protein>
<gene>
    <name evidence="7" type="ORF">BJN45_16575</name>
</gene>
<dbReference type="NCBIfam" id="TIGR00254">
    <property type="entry name" value="GGDEF"/>
    <property type="match status" value="1"/>
</dbReference>
<dbReference type="Pfam" id="PF00990">
    <property type="entry name" value="GGDEF"/>
    <property type="match status" value="1"/>
</dbReference>
<sequence length="813" mass="90064">MTARIPVNLMLVEDERIVAFDLKRQLQGFGYQVGAVVASGEQAIARVAEEKPDLVLMDIHLEGRMDGIEAAATIRARHQIPVVFLTAYAEDDTLRRALDSRPFGYLIKPCEGRELHATIQMALARREDEVAVEQSEERLKLALDAASLGVLEWNAGSNRLKGDSYLSMLFGHQPQPLDEPWDSFLARVAADDRERISTALCTTLRSSEAVCFTFQIAGNSSPPRLMEAHAKAYAADGNARRVVGILQDVTQRHRNETLLRQSSVVFQTTAEAIIITDAERRTVAVNSAFSRITGFSEQAAIGHDPDTLLRTKPALDRHSSCLQANGPGFWQGEVRCHRQDGKAFPAWQSVSVVHDGAGRLTHYVTAFSDVTAIYEAQERLHHLAHHDPLTDLPNRLLFDDRLRLAIEQAMRNEQRCLLLFLDLDGFKVINDTLGHAAGDELLRIVGERLRKLLRSSDTIARLGGDEFVILAGSINPEYAAQLAQKILEQLRLPVRLGNEQLAVTGSIGIAVYPDNGATSQELMRAADMAMYTAKSEGRNRYHFFANDMAERAQQRMEVEQGLRRALVTDALRVHYQPRVDLTSRRIVGVEALVRWQHPEHGLIFPTSFIGIAEECGLIEPLGRWVLQHACVEMRPFVAALPAGVDFHLAVNVSARQFLGSDFIAILHDVLAETGFPEQALELEITESTLQATERSLSVLHALENLGVAVSIDDFGTGYSSLSVLRDLPIQRIKIDRSFIVGLPESENQRAVVEAIVALSRAMHMSITVEGIEHAAQAEVLEKLGCQEGQGYLFSRPIPHAELLRLLASGLPPR</sequence>
<dbReference type="InterPro" id="IPR035919">
    <property type="entry name" value="EAL_sf"/>
</dbReference>
<dbReference type="OrthoDB" id="9813903at2"/>
<dbReference type="PROSITE" id="PS50887">
    <property type="entry name" value="GGDEF"/>
    <property type="match status" value="1"/>
</dbReference>
<dbReference type="CDD" id="cd00130">
    <property type="entry name" value="PAS"/>
    <property type="match status" value="1"/>
</dbReference>
<evidence type="ECO:0000259" key="5">
    <source>
        <dbReference type="PROSITE" id="PS50883"/>
    </source>
</evidence>
<evidence type="ECO:0000313" key="7">
    <source>
        <dbReference type="EMBL" id="OMG51835.1"/>
    </source>
</evidence>
<dbReference type="Gene3D" id="3.30.70.270">
    <property type="match status" value="1"/>
</dbReference>
<dbReference type="FunFam" id="3.30.70.270:FF:000001">
    <property type="entry name" value="Diguanylate cyclase domain protein"/>
    <property type="match status" value="1"/>
</dbReference>
<dbReference type="InterPro" id="IPR000700">
    <property type="entry name" value="PAS-assoc_C"/>
</dbReference>
<dbReference type="InterPro" id="IPR035965">
    <property type="entry name" value="PAS-like_dom_sf"/>
</dbReference>
<comment type="caution">
    <text evidence="7">The sequence shown here is derived from an EMBL/GenBank/DDBJ whole genome shotgun (WGS) entry which is preliminary data.</text>
</comment>
<proteinExistence type="predicted"/>
<dbReference type="SMART" id="SM00448">
    <property type="entry name" value="REC"/>
    <property type="match status" value="1"/>
</dbReference>
<dbReference type="CDD" id="cd01949">
    <property type="entry name" value="GGDEF"/>
    <property type="match status" value="1"/>
</dbReference>
<dbReference type="CDD" id="cd01948">
    <property type="entry name" value="EAL"/>
    <property type="match status" value="1"/>
</dbReference>
<dbReference type="AlphaFoldDB" id="A0A1R1HZA7"/>
<dbReference type="CDD" id="cd17534">
    <property type="entry name" value="REC_DC-like"/>
    <property type="match status" value="1"/>
</dbReference>
<dbReference type="NCBIfam" id="TIGR00229">
    <property type="entry name" value="sensory_box"/>
    <property type="match status" value="1"/>
</dbReference>
<evidence type="ECO:0000259" key="4">
    <source>
        <dbReference type="PROSITE" id="PS50113"/>
    </source>
</evidence>
<evidence type="ECO:0000259" key="2">
    <source>
        <dbReference type="PROSITE" id="PS50110"/>
    </source>
</evidence>
<dbReference type="EMBL" id="MTHD01000007">
    <property type="protein sequence ID" value="OMG51835.1"/>
    <property type="molecule type" value="Genomic_DNA"/>
</dbReference>
<dbReference type="PANTHER" id="PTHR44757:SF2">
    <property type="entry name" value="BIOFILM ARCHITECTURE MAINTENANCE PROTEIN MBAA"/>
    <property type="match status" value="1"/>
</dbReference>
<evidence type="ECO:0000256" key="1">
    <source>
        <dbReference type="PROSITE-ProRule" id="PRU00169"/>
    </source>
</evidence>
<dbReference type="InterPro" id="IPR001789">
    <property type="entry name" value="Sig_transdc_resp-reg_receiver"/>
</dbReference>
<dbReference type="Pfam" id="PF13426">
    <property type="entry name" value="PAS_9"/>
    <property type="match status" value="1"/>
</dbReference>
<dbReference type="STRING" id="418702.BJN45_16575"/>
<dbReference type="SUPFAM" id="SSF55073">
    <property type="entry name" value="Nucleotide cyclase"/>
    <property type="match status" value="1"/>
</dbReference>
<dbReference type="Pfam" id="PF00072">
    <property type="entry name" value="Response_reg"/>
    <property type="match status" value="1"/>
</dbReference>
<accession>A0A1R1HZA7</accession>
<feature type="domain" description="EAL" evidence="5">
    <location>
        <begin position="555"/>
        <end position="810"/>
    </location>
</feature>
<dbReference type="SMART" id="SM00052">
    <property type="entry name" value="EAL"/>
    <property type="match status" value="1"/>
</dbReference>
<dbReference type="InterPro" id="IPR043128">
    <property type="entry name" value="Rev_trsase/Diguanyl_cyclase"/>
</dbReference>
<dbReference type="Pfam" id="PF00563">
    <property type="entry name" value="EAL"/>
    <property type="match status" value="1"/>
</dbReference>
<dbReference type="InterPro" id="IPR029787">
    <property type="entry name" value="Nucleotide_cyclase"/>
</dbReference>
<dbReference type="PROSITE" id="PS50883">
    <property type="entry name" value="EAL"/>
    <property type="match status" value="1"/>
</dbReference>
<dbReference type="GO" id="GO:0003824">
    <property type="term" value="F:catalytic activity"/>
    <property type="evidence" value="ECO:0007669"/>
    <property type="project" value="UniProtKB-ARBA"/>
</dbReference>
<feature type="domain" description="Response regulatory" evidence="2">
    <location>
        <begin position="8"/>
        <end position="123"/>
    </location>
</feature>
<keyword evidence="8" id="KW-1185">Reference proteome</keyword>
<dbReference type="PROSITE" id="PS50112">
    <property type="entry name" value="PAS"/>
    <property type="match status" value="1"/>
</dbReference>
<feature type="domain" description="PAS" evidence="3">
    <location>
        <begin position="265"/>
        <end position="302"/>
    </location>
</feature>
<dbReference type="PROSITE" id="PS50110">
    <property type="entry name" value="RESPONSE_REGULATORY"/>
    <property type="match status" value="1"/>
</dbReference>
<dbReference type="SUPFAM" id="SSF55785">
    <property type="entry name" value="PYP-like sensor domain (PAS domain)"/>
    <property type="match status" value="2"/>
</dbReference>
<dbReference type="InterPro" id="IPR001633">
    <property type="entry name" value="EAL_dom"/>
</dbReference>
<dbReference type="InterPro" id="IPR000160">
    <property type="entry name" value="GGDEF_dom"/>
</dbReference>
<dbReference type="SUPFAM" id="SSF141868">
    <property type="entry name" value="EAL domain-like"/>
    <property type="match status" value="1"/>
</dbReference>
<organism evidence="7 8">
    <name type="scientific">Azonexus hydrophilus</name>
    <dbReference type="NCBI Taxonomy" id="418702"/>
    <lineage>
        <taxon>Bacteria</taxon>
        <taxon>Pseudomonadati</taxon>
        <taxon>Pseudomonadota</taxon>
        <taxon>Betaproteobacteria</taxon>
        <taxon>Rhodocyclales</taxon>
        <taxon>Azonexaceae</taxon>
        <taxon>Azonexus</taxon>
    </lineage>
</organism>
<dbReference type="SMART" id="SM00091">
    <property type="entry name" value="PAS"/>
    <property type="match status" value="2"/>
</dbReference>
<evidence type="ECO:0000259" key="6">
    <source>
        <dbReference type="PROSITE" id="PS50887"/>
    </source>
</evidence>
<dbReference type="Gene3D" id="3.20.20.450">
    <property type="entry name" value="EAL domain"/>
    <property type="match status" value="1"/>
</dbReference>
<dbReference type="InterPro" id="IPR000014">
    <property type="entry name" value="PAS"/>
</dbReference>
<dbReference type="SMART" id="SM00086">
    <property type="entry name" value="PAC"/>
    <property type="match status" value="2"/>
</dbReference>
<name>A0A1R1HZA7_9RHOO</name>
<reference evidence="7 8" key="1">
    <citation type="submission" date="2016-10" db="EMBL/GenBank/DDBJ databases">
        <title>Alkaliphiles isolated from bioreactors.</title>
        <authorList>
            <person name="Salah Z."/>
            <person name="Rout S.P."/>
            <person name="Humphreys P.N."/>
        </authorList>
    </citation>
    <scope>NUCLEOTIDE SEQUENCE [LARGE SCALE GENOMIC DNA]</scope>
    <source>
        <strain evidence="7 8">ZS02</strain>
    </source>
</reference>
<dbReference type="SUPFAM" id="SSF52172">
    <property type="entry name" value="CheY-like"/>
    <property type="match status" value="1"/>
</dbReference>
<dbReference type="SMART" id="SM00267">
    <property type="entry name" value="GGDEF"/>
    <property type="match status" value="1"/>
</dbReference>
<dbReference type="Gene3D" id="3.30.450.20">
    <property type="entry name" value="PAS domain"/>
    <property type="match status" value="2"/>
</dbReference>
<dbReference type="GO" id="GO:0000160">
    <property type="term" value="P:phosphorelay signal transduction system"/>
    <property type="evidence" value="ECO:0007669"/>
    <property type="project" value="InterPro"/>
</dbReference>
<dbReference type="InterPro" id="IPR011006">
    <property type="entry name" value="CheY-like_superfamily"/>
</dbReference>
<dbReference type="RefSeq" id="WP_076097274.1">
    <property type="nucleotide sequence ID" value="NZ_MTHD01000007.1"/>
</dbReference>
<feature type="domain" description="GGDEF" evidence="6">
    <location>
        <begin position="414"/>
        <end position="546"/>
    </location>
</feature>
<dbReference type="Gene3D" id="3.40.50.2300">
    <property type="match status" value="1"/>
</dbReference>